<dbReference type="CDD" id="cd01040">
    <property type="entry name" value="Mb-like"/>
    <property type="match status" value="1"/>
</dbReference>
<evidence type="ECO:0000256" key="2">
    <source>
        <dbReference type="ARBA" id="ARBA00022617"/>
    </source>
</evidence>
<keyword evidence="3 6" id="KW-0561">Oxygen transport</keyword>
<dbReference type="SUPFAM" id="SSF46458">
    <property type="entry name" value="Globin-like"/>
    <property type="match status" value="1"/>
</dbReference>
<evidence type="ECO:0000256" key="1">
    <source>
        <dbReference type="ARBA" id="ARBA00022448"/>
    </source>
</evidence>
<dbReference type="EMBL" id="OU895877">
    <property type="protein sequence ID" value="CAG9801289.1"/>
    <property type="molecule type" value="Genomic_DNA"/>
</dbReference>
<keyword evidence="5" id="KW-0408">Iron</keyword>
<accession>A0A9N9RQG5</accession>
<feature type="chain" id="PRO_5040164609" description="Globin domain-containing protein" evidence="7">
    <location>
        <begin position="16"/>
        <end position="170"/>
    </location>
</feature>
<evidence type="ECO:0000256" key="6">
    <source>
        <dbReference type="RuleBase" id="RU000356"/>
    </source>
</evidence>
<feature type="signal peptide" evidence="7">
    <location>
        <begin position="1"/>
        <end position="15"/>
    </location>
</feature>
<evidence type="ECO:0000256" key="5">
    <source>
        <dbReference type="ARBA" id="ARBA00023004"/>
    </source>
</evidence>
<dbReference type="PROSITE" id="PS51257">
    <property type="entry name" value="PROKAR_LIPOPROTEIN"/>
    <property type="match status" value="1"/>
</dbReference>
<keyword evidence="2 6" id="KW-0349">Heme</keyword>
<reference evidence="9" key="1">
    <citation type="submission" date="2022-01" db="EMBL/GenBank/DDBJ databases">
        <authorList>
            <person name="King R."/>
        </authorList>
    </citation>
    <scope>NUCLEOTIDE SEQUENCE</scope>
</reference>
<dbReference type="InterPro" id="IPR009050">
    <property type="entry name" value="Globin-like_sf"/>
</dbReference>
<dbReference type="InterPro" id="IPR002336">
    <property type="entry name" value="Erythrocruorin"/>
</dbReference>
<dbReference type="InterPro" id="IPR044399">
    <property type="entry name" value="Mb-like_M"/>
</dbReference>
<dbReference type="AlphaFoldDB" id="A0A9N9RQG5"/>
<organism evidence="9 10">
    <name type="scientific">Chironomus riparius</name>
    <dbReference type="NCBI Taxonomy" id="315576"/>
    <lineage>
        <taxon>Eukaryota</taxon>
        <taxon>Metazoa</taxon>
        <taxon>Ecdysozoa</taxon>
        <taxon>Arthropoda</taxon>
        <taxon>Hexapoda</taxon>
        <taxon>Insecta</taxon>
        <taxon>Pterygota</taxon>
        <taxon>Neoptera</taxon>
        <taxon>Endopterygota</taxon>
        <taxon>Diptera</taxon>
        <taxon>Nematocera</taxon>
        <taxon>Chironomoidea</taxon>
        <taxon>Chironomidae</taxon>
        <taxon>Chironominae</taxon>
        <taxon>Chironomus</taxon>
    </lineage>
</organism>
<dbReference type="OrthoDB" id="436496at2759"/>
<keyword evidence="7" id="KW-0732">Signal</keyword>
<dbReference type="GO" id="GO:0005833">
    <property type="term" value="C:hemoglobin complex"/>
    <property type="evidence" value="ECO:0007669"/>
    <property type="project" value="InterPro"/>
</dbReference>
<evidence type="ECO:0000256" key="3">
    <source>
        <dbReference type="ARBA" id="ARBA00022621"/>
    </source>
</evidence>
<proteinExistence type="inferred from homology"/>
<gene>
    <name evidence="9" type="ORF">CHIRRI_LOCUS4220</name>
</gene>
<dbReference type="GO" id="GO:0020037">
    <property type="term" value="F:heme binding"/>
    <property type="evidence" value="ECO:0007669"/>
    <property type="project" value="InterPro"/>
</dbReference>
<dbReference type="GO" id="GO:0005344">
    <property type="term" value="F:oxygen carrier activity"/>
    <property type="evidence" value="ECO:0007669"/>
    <property type="project" value="UniProtKB-KW"/>
</dbReference>
<sequence>MKLLIIAFCIIAASCDIVLLKADQINLIKESFNQIKDNKVDILYAVFKDNQEIKDKFPQFAGKDLESIKESREFKNHAAKIIGFASDIVALGDNESAEESVATTKFLINDLAVTHKKRGITKTQFNAFRASIFLYFQNNVSWSDNVSEAWTRAFDAAYFILFSALDGHPL</sequence>
<dbReference type="GO" id="GO:0046872">
    <property type="term" value="F:metal ion binding"/>
    <property type="evidence" value="ECO:0007669"/>
    <property type="project" value="UniProtKB-KW"/>
</dbReference>
<comment type="similarity">
    <text evidence="6">Belongs to the globin family.</text>
</comment>
<dbReference type="GO" id="GO:0019825">
    <property type="term" value="F:oxygen binding"/>
    <property type="evidence" value="ECO:0007669"/>
    <property type="project" value="InterPro"/>
</dbReference>
<keyword evidence="10" id="KW-1185">Reference proteome</keyword>
<feature type="domain" description="Globin" evidence="8">
    <location>
        <begin position="19"/>
        <end position="166"/>
    </location>
</feature>
<dbReference type="InterPro" id="IPR000971">
    <property type="entry name" value="Globin"/>
</dbReference>
<dbReference type="PROSITE" id="PS01033">
    <property type="entry name" value="GLOBIN"/>
    <property type="match status" value="1"/>
</dbReference>
<dbReference type="PRINTS" id="PR00611">
    <property type="entry name" value="ERYTHCRUORIN"/>
</dbReference>
<protein>
    <recommendedName>
        <fullName evidence="8">Globin domain-containing protein</fullName>
    </recommendedName>
</protein>
<evidence type="ECO:0000256" key="4">
    <source>
        <dbReference type="ARBA" id="ARBA00022723"/>
    </source>
</evidence>
<evidence type="ECO:0000259" key="8">
    <source>
        <dbReference type="PROSITE" id="PS01033"/>
    </source>
</evidence>
<keyword evidence="4" id="KW-0479">Metal-binding</keyword>
<reference evidence="9" key="2">
    <citation type="submission" date="2022-10" db="EMBL/GenBank/DDBJ databases">
        <authorList>
            <consortium name="ENA_rothamsted_submissions"/>
            <consortium name="culmorum"/>
            <person name="King R."/>
        </authorList>
    </citation>
    <scope>NUCLEOTIDE SEQUENCE</scope>
</reference>
<dbReference type="GO" id="GO:0005576">
    <property type="term" value="C:extracellular region"/>
    <property type="evidence" value="ECO:0007669"/>
    <property type="project" value="InterPro"/>
</dbReference>
<dbReference type="Proteomes" id="UP001153620">
    <property type="component" value="Chromosome 1"/>
</dbReference>
<evidence type="ECO:0000313" key="10">
    <source>
        <dbReference type="Proteomes" id="UP001153620"/>
    </source>
</evidence>
<dbReference type="Gene3D" id="1.10.490.10">
    <property type="entry name" value="Globins"/>
    <property type="match status" value="1"/>
</dbReference>
<name>A0A9N9RQG5_9DIPT</name>
<dbReference type="InterPro" id="IPR012292">
    <property type="entry name" value="Globin/Proto"/>
</dbReference>
<dbReference type="Pfam" id="PF00042">
    <property type="entry name" value="Globin"/>
    <property type="match status" value="1"/>
</dbReference>
<evidence type="ECO:0000256" key="7">
    <source>
        <dbReference type="SAM" id="SignalP"/>
    </source>
</evidence>
<evidence type="ECO:0000313" key="9">
    <source>
        <dbReference type="EMBL" id="CAG9801289.1"/>
    </source>
</evidence>
<keyword evidence="1 6" id="KW-0813">Transport</keyword>